<dbReference type="PROSITE" id="PS51166">
    <property type="entry name" value="CBM20"/>
    <property type="match status" value="1"/>
</dbReference>
<dbReference type="GO" id="GO:0016020">
    <property type="term" value="C:membrane"/>
    <property type="evidence" value="ECO:0007669"/>
    <property type="project" value="TreeGrafter"/>
</dbReference>
<proteinExistence type="predicted"/>
<dbReference type="PANTHER" id="PTHR15048:SF0">
    <property type="entry name" value="STARCH-BINDING DOMAIN-CONTAINING PROTEIN 1"/>
    <property type="match status" value="1"/>
</dbReference>
<name>A0A830I3V7_9CHLO</name>
<evidence type="ECO:0000259" key="3">
    <source>
        <dbReference type="PROSITE" id="PS51166"/>
    </source>
</evidence>
<evidence type="ECO:0000313" key="4">
    <source>
        <dbReference type="EMBL" id="GHP12401.1"/>
    </source>
</evidence>
<organism evidence="4 5">
    <name type="scientific">Pycnococcus provasolii</name>
    <dbReference type="NCBI Taxonomy" id="41880"/>
    <lineage>
        <taxon>Eukaryota</taxon>
        <taxon>Viridiplantae</taxon>
        <taxon>Chlorophyta</taxon>
        <taxon>Pseudoscourfieldiophyceae</taxon>
        <taxon>Pseudoscourfieldiales</taxon>
        <taxon>Pycnococcaceae</taxon>
        <taxon>Pycnococcus</taxon>
    </lineage>
</organism>
<dbReference type="EMBL" id="BNJQ01000041">
    <property type="protein sequence ID" value="GHP12401.1"/>
    <property type="molecule type" value="Genomic_DNA"/>
</dbReference>
<dbReference type="Proteomes" id="UP000660262">
    <property type="component" value="Unassembled WGS sequence"/>
</dbReference>
<sequence>MVARNAAASEGTIKVNKRVVSVRVGAFPSGVGGNHGNGNQPGRLNGKASPGASSPAEEVQSAAALARLEIQKKRQREAEDRARAFAEAKAQQGQGSPTTATTQPGNNGHHQTYENNLRSKEIKKEAEARAMAFLDGLNGTEQPPPAPAAAEQANAKAAADAKQLFANVRQNDVARSNEDDVPGFQASTEASIIPTTSAAPTALAPATFQAPEGPANVHFSVQFHAEHGERLVVCGKHRLLGGWDHHKAVTLEWNDGDIWTGAVSLPAADLYDYKYAVIHDHGAVTWEKGVDRILVVEANDISDGIAVSDAWEDSASSMLVTNGVAMSASQKLRECLVQARKDVEVAHASNRALKAELATKDIALRQQAKEAREALARASEVAEAALATAAAPTAMSRSDALKRAEDALERAEAALSRIGV</sequence>
<evidence type="ECO:0000256" key="2">
    <source>
        <dbReference type="SAM" id="MobiDB-lite"/>
    </source>
</evidence>
<keyword evidence="5" id="KW-1185">Reference proteome</keyword>
<accession>A0A830I3V7</accession>
<feature type="compositionally biased region" description="Basic and acidic residues" evidence="2">
    <location>
        <begin position="72"/>
        <end position="86"/>
    </location>
</feature>
<evidence type="ECO:0000256" key="1">
    <source>
        <dbReference type="SAM" id="Coils"/>
    </source>
</evidence>
<dbReference type="Gene3D" id="2.60.40.10">
    <property type="entry name" value="Immunoglobulins"/>
    <property type="match status" value="1"/>
</dbReference>
<comment type="caution">
    <text evidence="4">The sequence shown here is derived from an EMBL/GenBank/DDBJ whole genome shotgun (WGS) entry which is preliminary data.</text>
</comment>
<dbReference type="Pfam" id="PF00686">
    <property type="entry name" value="CBM_20"/>
    <property type="match status" value="1"/>
</dbReference>
<dbReference type="SUPFAM" id="SSF49452">
    <property type="entry name" value="Starch-binding domain-like"/>
    <property type="match status" value="1"/>
</dbReference>
<feature type="region of interest" description="Disordered" evidence="2">
    <location>
        <begin position="27"/>
        <end position="60"/>
    </location>
</feature>
<dbReference type="PANTHER" id="PTHR15048">
    <property type="entry name" value="STARCH-BINDING DOMAIN-CONTAINING PROTEIN 1"/>
    <property type="match status" value="1"/>
</dbReference>
<dbReference type="SMART" id="SM01065">
    <property type="entry name" value="CBM_2"/>
    <property type="match status" value="1"/>
</dbReference>
<gene>
    <name evidence="4" type="ORF">PPROV_001112800</name>
</gene>
<feature type="coiled-coil region" evidence="1">
    <location>
        <begin position="365"/>
        <end position="414"/>
    </location>
</feature>
<feature type="domain" description="CBM20" evidence="3">
    <location>
        <begin position="209"/>
        <end position="313"/>
    </location>
</feature>
<keyword evidence="1" id="KW-0175">Coiled coil</keyword>
<protein>
    <recommendedName>
        <fullName evidence="3">CBM20 domain-containing protein</fullName>
    </recommendedName>
</protein>
<feature type="compositionally biased region" description="Polar residues" evidence="2">
    <location>
        <begin position="93"/>
        <end position="113"/>
    </location>
</feature>
<evidence type="ECO:0000313" key="5">
    <source>
        <dbReference type="Proteomes" id="UP000660262"/>
    </source>
</evidence>
<dbReference type="InterPro" id="IPR013783">
    <property type="entry name" value="Ig-like_fold"/>
</dbReference>
<dbReference type="InterPro" id="IPR013784">
    <property type="entry name" value="Carb-bd-like_fold"/>
</dbReference>
<dbReference type="CDD" id="cd05467">
    <property type="entry name" value="CBM20"/>
    <property type="match status" value="1"/>
</dbReference>
<dbReference type="InterPro" id="IPR002044">
    <property type="entry name" value="CBM20"/>
</dbReference>
<reference evidence="4" key="1">
    <citation type="submission" date="2020-10" db="EMBL/GenBank/DDBJ databases">
        <title>Unveiling of a novel bifunctional photoreceptor, Dualchrome1, isolated from a cosmopolitan green alga.</title>
        <authorList>
            <person name="Suzuki S."/>
            <person name="Kawachi M."/>
        </authorList>
    </citation>
    <scope>NUCLEOTIDE SEQUENCE</scope>
    <source>
        <strain evidence="4">NIES 2893</strain>
    </source>
</reference>
<dbReference type="AlphaFoldDB" id="A0A830I3V7"/>
<feature type="region of interest" description="Disordered" evidence="2">
    <location>
        <begin position="72"/>
        <end position="113"/>
    </location>
</feature>
<dbReference type="OrthoDB" id="545303at2759"/>
<dbReference type="GO" id="GO:2001070">
    <property type="term" value="F:starch binding"/>
    <property type="evidence" value="ECO:0007669"/>
    <property type="project" value="InterPro"/>
</dbReference>